<proteinExistence type="predicted"/>
<reference evidence="3" key="1">
    <citation type="journal article" date="2019" name="Int. J. Syst. Evol. Microbiol.">
        <title>The Global Catalogue of Microorganisms (GCM) 10K type strain sequencing project: providing services to taxonomists for standard genome sequencing and annotation.</title>
        <authorList>
            <consortium name="The Broad Institute Genomics Platform"/>
            <consortium name="The Broad Institute Genome Sequencing Center for Infectious Disease"/>
            <person name="Wu L."/>
            <person name="Ma J."/>
        </authorList>
    </citation>
    <scope>NUCLEOTIDE SEQUENCE [LARGE SCALE GENOMIC DNA]</scope>
    <source>
        <strain evidence="3">CGMCC 4.7237</strain>
    </source>
</reference>
<evidence type="ECO:0000313" key="3">
    <source>
        <dbReference type="Proteomes" id="UP001595765"/>
    </source>
</evidence>
<dbReference type="RefSeq" id="WP_386430739.1">
    <property type="nucleotide sequence ID" value="NZ_JBHSBB010000013.1"/>
</dbReference>
<evidence type="ECO:0000313" key="2">
    <source>
        <dbReference type="EMBL" id="MFC4033659.1"/>
    </source>
</evidence>
<protein>
    <submittedName>
        <fullName evidence="2">Uncharacterized protein</fullName>
    </submittedName>
</protein>
<dbReference type="EMBL" id="JBHSBB010000013">
    <property type="protein sequence ID" value="MFC4033659.1"/>
    <property type="molecule type" value="Genomic_DNA"/>
</dbReference>
<comment type="caution">
    <text evidence="2">The sequence shown here is derived from an EMBL/GenBank/DDBJ whole genome shotgun (WGS) entry which is preliminary data.</text>
</comment>
<dbReference type="Proteomes" id="UP001595765">
    <property type="component" value="Unassembled WGS sequence"/>
</dbReference>
<gene>
    <name evidence="2" type="ORF">ACFO3J_19540</name>
</gene>
<name>A0ABV8HTM2_9ACTN</name>
<evidence type="ECO:0000256" key="1">
    <source>
        <dbReference type="SAM" id="MobiDB-lite"/>
    </source>
</evidence>
<sequence length="45" mass="4788">MTSSRTPGILSRGTLSPPSEPDASTARTRARAGVRGLPPRERRQG</sequence>
<accession>A0ABV8HTM2</accession>
<keyword evidence="3" id="KW-1185">Reference proteome</keyword>
<organism evidence="2 3">
    <name type="scientific">Streptomyces polygonati</name>
    <dbReference type="NCBI Taxonomy" id="1617087"/>
    <lineage>
        <taxon>Bacteria</taxon>
        <taxon>Bacillati</taxon>
        <taxon>Actinomycetota</taxon>
        <taxon>Actinomycetes</taxon>
        <taxon>Kitasatosporales</taxon>
        <taxon>Streptomycetaceae</taxon>
        <taxon>Streptomyces</taxon>
    </lineage>
</organism>
<feature type="region of interest" description="Disordered" evidence="1">
    <location>
        <begin position="1"/>
        <end position="45"/>
    </location>
</feature>